<evidence type="ECO:0000313" key="1">
    <source>
        <dbReference type="EMBL" id="GIQ88754.1"/>
    </source>
</evidence>
<sequence length="189" mass="20079">MVTPTEARSKGFLMLCVNGAQTGDVDMEASGVSLSLHSIQERPTERGCMWVQDELLLEKEVEDALSACSSVILGREHHSGGIMLALKDDADAVTHLVALDGESARLTMVCTLEAPIAGVTEMSAFKTDVLLVAPADNEADGSKVTLLKTVTQSTRELTLNTQGSEVPASLYSLSLSLSLSHTHTHTLSL</sequence>
<feature type="non-terminal residue" evidence="1">
    <location>
        <position position="1"/>
    </location>
</feature>
<name>A0A9K3GM09_9EUKA</name>
<evidence type="ECO:0000313" key="2">
    <source>
        <dbReference type="Proteomes" id="UP000265618"/>
    </source>
</evidence>
<dbReference type="Proteomes" id="UP000265618">
    <property type="component" value="Unassembled WGS sequence"/>
</dbReference>
<accession>A0A9K3GM09</accession>
<dbReference type="AlphaFoldDB" id="A0A9K3GM09"/>
<organism evidence="1 2">
    <name type="scientific">Kipferlia bialata</name>
    <dbReference type="NCBI Taxonomy" id="797122"/>
    <lineage>
        <taxon>Eukaryota</taxon>
        <taxon>Metamonada</taxon>
        <taxon>Carpediemonas-like organisms</taxon>
        <taxon>Kipferlia</taxon>
    </lineage>
</organism>
<gene>
    <name evidence="1" type="ORF">KIPB_011079</name>
</gene>
<keyword evidence="2" id="KW-1185">Reference proteome</keyword>
<comment type="caution">
    <text evidence="1">The sequence shown here is derived from an EMBL/GenBank/DDBJ whole genome shotgun (WGS) entry which is preliminary data.</text>
</comment>
<dbReference type="EMBL" id="BDIP01004354">
    <property type="protein sequence ID" value="GIQ88754.1"/>
    <property type="molecule type" value="Genomic_DNA"/>
</dbReference>
<protein>
    <submittedName>
        <fullName evidence="1">Uncharacterized protein</fullName>
    </submittedName>
</protein>
<proteinExistence type="predicted"/>
<reference evidence="1 2" key="1">
    <citation type="journal article" date="2018" name="PLoS ONE">
        <title>The draft genome of Kipferlia bialata reveals reductive genome evolution in fornicate parasites.</title>
        <authorList>
            <person name="Tanifuji G."/>
            <person name="Takabayashi S."/>
            <person name="Kume K."/>
            <person name="Takagi M."/>
            <person name="Nakayama T."/>
            <person name="Kamikawa R."/>
            <person name="Inagaki Y."/>
            <person name="Hashimoto T."/>
        </authorList>
    </citation>
    <scope>NUCLEOTIDE SEQUENCE [LARGE SCALE GENOMIC DNA]</scope>
    <source>
        <strain evidence="1">NY0173</strain>
    </source>
</reference>